<name>A0A6J5LP52_9CAUD</name>
<gene>
    <name evidence="3" type="ORF">UFOVP1334_24</name>
    <name evidence="1" type="ORF">UFOVP296_17</name>
    <name evidence="2" type="ORF">UFOVP912_36</name>
</gene>
<dbReference type="EMBL" id="LR796853">
    <property type="protein sequence ID" value="CAB4170082.1"/>
    <property type="molecule type" value="Genomic_DNA"/>
</dbReference>
<evidence type="ECO:0000313" key="1">
    <source>
        <dbReference type="EMBL" id="CAB4136118.1"/>
    </source>
</evidence>
<accession>A0A6J5LP52</accession>
<dbReference type="EMBL" id="LR796314">
    <property type="protein sequence ID" value="CAB4136118.1"/>
    <property type="molecule type" value="Genomic_DNA"/>
</dbReference>
<protein>
    <submittedName>
        <fullName evidence="1">Uncharacterized protein</fullName>
    </submittedName>
</protein>
<sequence>MSGMRFGNLLVTNETQNIAGIVYWWCRCDCGTLKPVNGQNLRSRGVISCGCARQGPTTRRTRVIPSISDANEIDRRHQLIDVNAPKPEREKVKAQEISYEARMDLAKAMRRSLTRWRDIAECCGDDVAQTLREAQS</sequence>
<dbReference type="EMBL" id="LR797283">
    <property type="protein sequence ID" value="CAB4199232.1"/>
    <property type="molecule type" value="Genomic_DNA"/>
</dbReference>
<evidence type="ECO:0000313" key="2">
    <source>
        <dbReference type="EMBL" id="CAB4170082.1"/>
    </source>
</evidence>
<proteinExistence type="predicted"/>
<reference evidence="1" key="1">
    <citation type="submission" date="2020-04" db="EMBL/GenBank/DDBJ databases">
        <authorList>
            <person name="Chiriac C."/>
            <person name="Salcher M."/>
            <person name="Ghai R."/>
            <person name="Kavagutti S V."/>
        </authorList>
    </citation>
    <scope>NUCLEOTIDE SEQUENCE</scope>
</reference>
<organism evidence="1">
    <name type="scientific">uncultured Caudovirales phage</name>
    <dbReference type="NCBI Taxonomy" id="2100421"/>
    <lineage>
        <taxon>Viruses</taxon>
        <taxon>Duplodnaviria</taxon>
        <taxon>Heunggongvirae</taxon>
        <taxon>Uroviricota</taxon>
        <taxon>Caudoviricetes</taxon>
        <taxon>Peduoviridae</taxon>
        <taxon>Maltschvirus</taxon>
        <taxon>Maltschvirus maltsch</taxon>
    </lineage>
</organism>
<evidence type="ECO:0000313" key="3">
    <source>
        <dbReference type="EMBL" id="CAB4199232.1"/>
    </source>
</evidence>